<protein>
    <submittedName>
        <fullName evidence="3">HET-domain-containing protein</fullName>
    </submittedName>
</protein>
<evidence type="ECO:0000256" key="1">
    <source>
        <dbReference type="SAM" id="MobiDB-lite"/>
    </source>
</evidence>
<dbReference type="Pfam" id="PF06985">
    <property type="entry name" value="HET"/>
    <property type="match status" value="1"/>
</dbReference>
<name>A0A6A5SCK0_9PLEO</name>
<reference evidence="3" key="1">
    <citation type="journal article" date="2020" name="Stud. Mycol.">
        <title>101 Dothideomycetes genomes: a test case for predicting lifestyles and emergence of pathogens.</title>
        <authorList>
            <person name="Haridas S."/>
            <person name="Albert R."/>
            <person name="Binder M."/>
            <person name="Bloem J."/>
            <person name="Labutti K."/>
            <person name="Salamov A."/>
            <person name="Andreopoulos B."/>
            <person name="Baker S."/>
            <person name="Barry K."/>
            <person name="Bills G."/>
            <person name="Bluhm B."/>
            <person name="Cannon C."/>
            <person name="Castanera R."/>
            <person name="Culley D."/>
            <person name="Daum C."/>
            <person name="Ezra D."/>
            <person name="Gonzalez J."/>
            <person name="Henrissat B."/>
            <person name="Kuo A."/>
            <person name="Liang C."/>
            <person name="Lipzen A."/>
            <person name="Lutzoni F."/>
            <person name="Magnuson J."/>
            <person name="Mondo S."/>
            <person name="Nolan M."/>
            <person name="Ohm R."/>
            <person name="Pangilinan J."/>
            <person name="Park H.-J."/>
            <person name="Ramirez L."/>
            <person name="Alfaro M."/>
            <person name="Sun H."/>
            <person name="Tritt A."/>
            <person name="Yoshinaga Y."/>
            <person name="Zwiers L.-H."/>
            <person name="Turgeon B."/>
            <person name="Goodwin S."/>
            <person name="Spatafora J."/>
            <person name="Crous P."/>
            <person name="Grigoriev I."/>
        </authorList>
    </citation>
    <scope>NUCLEOTIDE SEQUENCE</scope>
    <source>
        <strain evidence="3">CBS 161.51</strain>
    </source>
</reference>
<dbReference type="InterPro" id="IPR010730">
    <property type="entry name" value="HET"/>
</dbReference>
<dbReference type="AlphaFoldDB" id="A0A6A5SCK0"/>
<evidence type="ECO:0000259" key="2">
    <source>
        <dbReference type="Pfam" id="PF06985"/>
    </source>
</evidence>
<proteinExistence type="predicted"/>
<dbReference type="PANTHER" id="PTHR33112">
    <property type="entry name" value="DOMAIN PROTEIN, PUTATIVE-RELATED"/>
    <property type="match status" value="1"/>
</dbReference>
<accession>A0A6A5SCK0</accession>
<dbReference type="Proteomes" id="UP000800038">
    <property type="component" value="Unassembled WGS sequence"/>
</dbReference>
<dbReference type="EMBL" id="ML976129">
    <property type="protein sequence ID" value="KAF1937683.1"/>
    <property type="molecule type" value="Genomic_DNA"/>
</dbReference>
<feature type="region of interest" description="Disordered" evidence="1">
    <location>
        <begin position="110"/>
        <end position="134"/>
    </location>
</feature>
<gene>
    <name evidence="3" type="ORF">EJ02DRAFT_385214</name>
</gene>
<sequence length="765" mass="85350">MLNYRGTRQPPRKYRIPETQAIASPREDPCDICLTRTWTPKLFSTLAEASIEDKSVSSIYGVMSHELRKSVLEGCQFCRTLADGIHGRVFLDELYARYEITDSLPASIASENDTLSGAGDTYPGEESAGEEDVHEWNDASTFNEEEIDDDVTGGWEAWKDRDTLAETCSFKISLSFERGKAGFFTFVNARVEAAGNVADQPNELQMLYGDKAVELHYHVSVNGDNTSDIAGLFPITTMNSTLGADVNMQMIETWVQNFDSMKDTMTLNAIQAPARLIDLQHGGALRIVDSSTIRDYRRGFAALSYVWGTNQTFVLLSKTELSLRTDFQVAQLPQTIQDAVTVTRRIGLRYLWVDALCIMQDSNDDKARELPKMRLIYKSAAVTIVASVAKSATEGFLHHVEEKYDYFIDPVTIPFPTQETSVLQTNVVLSFPADYKRWKDPINSRAWTFQELLLSTRAILFSYRGVQTIDRTNPKEADGLTSGKEPQLPNLPWSGKMFSLATDPENTRQVWLAVRGEYSRRGLSYQGDKLLAIAAVAEELGCMYGSQYLAGMWERHLAMDLQWNYPRNEKTSDSNAVRKPRARGYVAPSWSWASVDGAVEDFVHVGEEEGDAGGMGTKEFLGFDVVSCDVKLAVPGFAYGAVTSGILVVKGRLCSFTWRPHGSDDLHNNLESDGFLARAVEYEMSEYPEIECGEATIDALEPDLQGGVEVTCLATRLIENVPGRNDVEGLMLIPAKEKQYRRVGFFKVYGPAMFEGVELETITII</sequence>
<evidence type="ECO:0000313" key="3">
    <source>
        <dbReference type="EMBL" id="KAF1937683.1"/>
    </source>
</evidence>
<organism evidence="3 4">
    <name type="scientific">Clathrospora elynae</name>
    <dbReference type="NCBI Taxonomy" id="706981"/>
    <lineage>
        <taxon>Eukaryota</taxon>
        <taxon>Fungi</taxon>
        <taxon>Dikarya</taxon>
        <taxon>Ascomycota</taxon>
        <taxon>Pezizomycotina</taxon>
        <taxon>Dothideomycetes</taxon>
        <taxon>Pleosporomycetidae</taxon>
        <taxon>Pleosporales</taxon>
        <taxon>Diademaceae</taxon>
        <taxon>Clathrospora</taxon>
    </lineage>
</organism>
<feature type="domain" description="Heterokaryon incompatibility" evidence="2">
    <location>
        <begin position="300"/>
        <end position="451"/>
    </location>
</feature>
<dbReference type="PANTHER" id="PTHR33112:SF16">
    <property type="entry name" value="HETEROKARYON INCOMPATIBILITY DOMAIN-CONTAINING PROTEIN"/>
    <property type="match status" value="1"/>
</dbReference>
<dbReference type="OrthoDB" id="5125733at2759"/>
<evidence type="ECO:0000313" key="4">
    <source>
        <dbReference type="Proteomes" id="UP000800038"/>
    </source>
</evidence>
<keyword evidence="4" id="KW-1185">Reference proteome</keyword>